<dbReference type="SFLD" id="SFLDG01135">
    <property type="entry name" value="C1.5.6:_HAD__Beta-PGM__Phospha"/>
    <property type="match status" value="1"/>
</dbReference>
<dbReference type="PRINTS" id="PR00413">
    <property type="entry name" value="HADHALOGNASE"/>
</dbReference>
<dbReference type="SFLD" id="SFLDS00003">
    <property type="entry name" value="Haloacid_Dehalogenase"/>
    <property type="match status" value="1"/>
</dbReference>
<evidence type="ECO:0000313" key="1">
    <source>
        <dbReference type="EMBL" id="CZQ97550.1"/>
    </source>
</evidence>
<sequence length="237" mass="26964">MKKFDLAIFDMDGLMFDTGRIAYNAYLKTAEQFDMEMRPEVYYFLTGRNDEGIRQAMKELYGEKQDIAAWRKAMVHFKHEIIAADNRVYKKPGLVSLLAYLKANDKKVGLASSSKREEILAYLEMENLDATLFDVIVGGDEVRNSKPDPEIFLKVCRKIGIAPEDTLVFEDSLVGVEAANAAGIQTVLVEDDINDMPSHDGKIKLKWIPSVIRKDNQQPAFQFDSLSDAEFYMENNE</sequence>
<dbReference type="InterPro" id="IPR023198">
    <property type="entry name" value="PGP-like_dom2"/>
</dbReference>
<gene>
    <name evidence="1" type="ORF">Tpal_2141</name>
</gene>
<dbReference type="InterPro" id="IPR006439">
    <property type="entry name" value="HAD-SF_hydro_IA"/>
</dbReference>
<accession>A0A143YSG3</accession>
<dbReference type="SFLD" id="SFLDG01129">
    <property type="entry name" value="C1.5:_HAD__Beta-PGM__Phosphata"/>
    <property type="match status" value="1"/>
</dbReference>
<dbReference type="AlphaFoldDB" id="A0A143YSG3"/>
<dbReference type="Pfam" id="PF13419">
    <property type="entry name" value="HAD_2"/>
    <property type="match status" value="1"/>
</dbReference>
<dbReference type="PANTHER" id="PTHR18901:SF38">
    <property type="entry name" value="PSEUDOURIDINE-5'-PHOSPHATASE"/>
    <property type="match status" value="1"/>
</dbReference>
<dbReference type="CDD" id="cd07505">
    <property type="entry name" value="HAD_BPGM-like"/>
    <property type="match status" value="1"/>
</dbReference>
<dbReference type="RefSeq" id="WP_087033703.1">
    <property type="nucleotide sequence ID" value="NZ_FJNE01000007.1"/>
</dbReference>
<keyword evidence="2" id="KW-1185">Reference proteome</keyword>
<dbReference type="InterPro" id="IPR023214">
    <property type="entry name" value="HAD_sf"/>
</dbReference>
<evidence type="ECO:0000313" key="2">
    <source>
        <dbReference type="Proteomes" id="UP000242754"/>
    </source>
</evidence>
<organism evidence="1 2">
    <name type="scientific">Trichococcus palustris</name>
    <dbReference type="NCBI Taxonomy" id="140314"/>
    <lineage>
        <taxon>Bacteria</taxon>
        <taxon>Bacillati</taxon>
        <taxon>Bacillota</taxon>
        <taxon>Bacilli</taxon>
        <taxon>Lactobacillales</taxon>
        <taxon>Carnobacteriaceae</taxon>
        <taxon>Trichococcus</taxon>
    </lineage>
</organism>
<dbReference type="Proteomes" id="UP000242754">
    <property type="component" value="Unassembled WGS sequence"/>
</dbReference>
<dbReference type="SUPFAM" id="SSF56784">
    <property type="entry name" value="HAD-like"/>
    <property type="match status" value="1"/>
</dbReference>
<dbReference type="EMBL" id="FJNE01000007">
    <property type="protein sequence ID" value="CZQ97550.1"/>
    <property type="molecule type" value="Genomic_DNA"/>
</dbReference>
<dbReference type="NCBIfam" id="TIGR01549">
    <property type="entry name" value="HAD-SF-IA-v1"/>
    <property type="match status" value="1"/>
</dbReference>
<dbReference type="InterPro" id="IPR041492">
    <property type="entry name" value="HAD_2"/>
</dbReference>
<dbReference type="InterPro" id="IPR036412">
    <property type="entry name" value="HAD-like_sf"/>
</dbReference>
<dbReference type="Gene3D" id="3.40.50.1000">
    <property type="entry name" value="HAD superfamily/HAD-like"/>
    <property type="match status" value="1"/>
</dbReference>
<dbReference type="STRING" id="140314.SAMN04488076_1402"/>
<name>A0A143YSG3_9LACT</name>
<dbReference type="NCBIfam" id="TIGR01509">
    <property type="entry name" value="HAD-SF-IA-v3"/>
    <property type="match status" value="1"/>
</dbReference>
<dbReference type="OrthoDB" id="9797743at2"/>
<protein>
    <submittedName>
        <fullName evidence="1">Uncharacterized protein</fullName>
    </submittedName>
</protein>
<dbReference type="PANTHER" id="PTHR18901">
    <property type="entry name" value="2-DEOXYGLUCOSE-6-PHOSPHATE PHOSPHATASE 2"/>
    <property type="match status" value="1"/>
</dbReference>
<proteinExistence type="predicted"/>
<dbReference type="Gene3D" id="1.10.150.240">
    <property type="entry name" value="Putative phosphatase, domain 2"/>
    <property type="match status" value="1"/>
</dbReference>
<reference evidence="1 2" key="1">
    <citation type="submission" date="2016-02" db="EMBL/GenBank/DDBJ databases">
        <authorList>
            <person name="Wen L."/>
            <person name="He K."/>
            <person name="Yang H."/>
        </authorList>
    </citation>
    <scope>NUCLEOTIDE SEQUENCE [LARGE SCALE GENOMIC DNA]</scope>
    <source>
        <strain evidence="1">Trichococcus palustris</strain>
    </source>
</reference>